<keyword evidence="1" id="KW-0812">Transmembrane</keyword>
<keyword evidence="1" id="KW-1133">Transmembrane helix</keyword>
<reference evidence="3 4" key="1">
    <citation type="journal article" date="2014" name="PLoS Genet.">
        <title>Phylogenetically driven sequencing of extremely halophilic archaea reveals strategies for static and dynamic osmo-response.</title>
        <authorList>
            <person name="Becker E.A."/>
            <person name="Seitzer P.M."/>
            <person name="Tritt A."/>
            <person name="Larsen D."/>
            <person name="Krusor M."/>
            <person name="Yao A.I."/>
            <person name="Wu D."/>
            <person name="Madern D."/>
            <person name="Eisen J.A."/>
            <person name="Darling A.E."/>
            <person name="Facciotti M.T."/>
        </authorList>
    </citation>
    <scope>NUCLEOTIDE SEQUENCE [LARGE SCALE GENOMIC DNA]</scope>
    <source>
        <strain evidence="3 4">JCM 14089</strain>
    </source>
</reference>
<dbReference type="InterPro" id="IPR055713">
    <property type="entry name" value="DUF7289"/>
</dbReference>
<dbReference type="RefSeq" id="WP_008159276.1">
    <property type="nucleotide sequence ID" value="NZ_AOHX01000025.1"/>
</dbReference>
<evidence type="ECO:0000256" key="1">
    <source>
        <dbReference type="SAM" id="Phobius"/>
    </source>
</evidence>
<dbReference type="Pfam" id="PF23981">
    <property type="entry name" value="DUF7305"/>
    <property type="match status" value="1"/>
</dbReference>
<feature type="domain" description="DUF7305" evidence="2">
    <location>
        <begin position="284"/>
        <end position="462"/>
    </location>
</feature>
<keyword evidence="1" id="KW-0472">Membrane</keyword>
<name>L9WFN0_9EURY</name>
<gene>
    <name evidence="3" type="ORF">C495_01315</name>
</gene>
<dbReference type="EMBL" id="AOHX01000025">
    <property type="protein sequence ID" value="ELY48071.1"/>
    <property type="molecule type" value="Genomic_DNA"/>
</dbReference>
<comment type="caution">
    <text evidence="3">The sequence shown here is derived from an EMBL/GenBank/DDBJ whole genome shotgun (WGS) entry which is preliminary data.</text>
</comment>
<feature type="transmembrane region" description="Helical" evidence="1">
    <location>
        <begin position="28"/>
        <end position="49"/>
    </location>
</feature>
<sequence length="502" mass="54426">MMTVETEYMGAPRGTETTMLSGRAQSTLIGIVLLIGMVAIGSLGIFLVAGDAISGAEQQSEQERVQQTFVELSHGISTATASDDVSHSLELEAGEHGAIAHHDSATYEIWSQDYSGENRTNISDGTIGTIEYESDDGTKIAYEGGGVFHETGERTRVVSAPAINYDSRTSTLSFPVVTLTEEKTLRSGDIQLTRTDVKPEPRNYVANDHVFVEVKSEYCLGWEEYFVEQAGDLTVQQACYGAENNDGKLKVRLGYDEISSAFSTGVAVPSEEYIDEHQSGTDLGDVSEKQFPPLDSTIQRLNTDFKQNESINGLNSTTTNFSGEYYEENLTESYDFNLTDGDAVVVVNGSVTTENGGITVSDCGDGEHSLKIYARGDFELHDDVEPTCDDNDSIETIQLYGTSTSTVDFHDSSSTFKGLLYVASDEFDPEDDDYQVDFSGAGNVGFDGAIVANSIAFDSASNSITPVGLENTNVDVIPKGYEPAPQLTYLNLAEHKIDIKDD</sequence>
<evidence type="ECO:0000313" key="4">
    <source>
        <dbReference type="Proteomes" id="UP000011661"/>
    </source>
</evidence>
<accession>L9WFN0</accession>
<dbReference type="Proteomes" id="UP000011661">
    <property type="component" value="Unassembled WGS sequence"/>
</dbReference>
<dbReference type="Pfam" id="PF23960">
    <property type="entry name" value="DUF7289"/>
    <property type="match status" value="1"/>
</dbReference>
<proteinExistence type="predicted"/>
<protein>
    <recommendedName>
        <fullName evidence="2">DUF7305 domain-containing protein</fullName>
    </recommendedName>
</protein>
<dbReference type="eggNOG" id="arCOG02911">
    <property type="taxonomic scope" value="Archaea"/>
</dbReference>
<evidence type="ECO:0000313" key="3">
    <source>
        <dbReference type="EMBL" id="ELY48071.1"/>
    </source>
</evidence>
<keyword evidence="4" id="KW-1185">Reference proteome</keyword>
<organism evidence="3 4">
    <name type="scientific">Natronorubrum sulfidifaciens JCM 14089</name>
    <dbReference type="NCBI Taxonomy" id="1230460"/>
    <lineage>
        <taxon>Archaea</taxon>
        <taxon>Methanobacteriati</taxon>
        <taxon>Methanobacteriota</taxon>
        <taxon>Stenosarchaea group</taxon>
        <taxon>Halobacteria</taxon>
        <taxon>Halobacteriales</taxon>
        <taxon>Natrialbaceae</taxon>
        <taxon>Natronorubrum</taxon>
    </lineage>
</organism>
<dbReference type="PATRIC" id="fig|1230460.4.peg.257"/>
<evidence type="ECO:0000259" key="2">
    <source>
        <dbReference type="Pfam" id="PF23981"/>
    </source>
</evidence>
<dbReference type="AlphaFoldDB" id="L9WFN0"/>
<dbReference type="InterPro" id="IPR055729">
    <property type="entry name" value="DUF7305"/>
</dbReference>